<dbReference type="GO" id="GO:0046872">
    <property type="term" value="F:metal ion binding"/>
    <property type="evidence" value="ECO:0007669"/>
    <property type="project" value="UniProtKB-UniRule"/>
</dbReference>
<dbReference type="GO" id="GO:0017108">
    <property type="term" value="F:5'-flap endonuclease activity"/>
    <property type="evidence" value="ECO:0007669"/>
    <property type="project" value="TreeGrafter"/>
</dbReference>
<evidence type="ECO:0000256" key="9">
    <source>
        <dbReference type="RuleBase" id="RU910737"/>
    </source>
</evidence>
<dbReference type="SMART" id="SM00485">
    <property type="entry name" value="XPGN"/>
    <property type="match status" value="1"/>
</dbReference>
<evidence type="ECO:0000256" key="7">
    <source>
        <dbReference type="ARBA" id="ARBA00023204"/>
    </source>
</evidence>
<dbReference type="InterPro" id="IPR044752">
    <property type="entry name" value="PIN-like_EXO1"/>
</dbReference>
<protein>
    <recommendedName>
        <fullName evidence="3 9">Exonuclease 1</fullName>
        <ecNumber evidence="9">3.1.-.-</ecNumber>
    </recommendedName>
</protein>
<feature type="region of interest" description="Disordered" evidence="10">
    <location>
        <begin position="357"/>
        <end position="409"/>
    </location>
</feature>
<feature type="domain" description="XPG N-terminal" evidence="12">
    <location>
        <begin position="1"/>
        <end position="102"/>
    </location>
</feature>
<dbReference type="AlphaFoldDB" id="A0A2I0AEZ9"/>
<keyword evidence="9" id="KW-0238">DNA-binding</keyword>
<dbReference type="Proteomes" id="UP000236161">
    <property type="component" value="Unassembled WGS sequence"/>
</dbReference>
<keyword evidence="9 13" id="KW-0378">Hydrolase</keyword>
<evidence type="ECO:0000256" key="5">
    <source>
        <dbReference type="ARBA" id="ARBA00022769"/>
    </source>
</evidence>
<dbReference type="STRING" id="1088818.A0A2I0AEZ9"/>
<dbReference type="Gene3D" id="3.40.50.1010">
    <property type="entry name" value="5'-nuclease"/>
    <property type="match status" value="1"/>
</dbReference>
<evidence type="ECO:0000259" key="12">
    <source>
        <dbReference type="SMART" id="SM00485"/>
    </source>
</evidence>
<reference evidence="13 14" key="1">
    <citation type="journal article" date="2017" name="Nature">
        <title>The Apostasia genome and the evolution of orchids.</title>
        <authorList>
            <person name="Zhang G.Q."/>
            <person name="Liu K.W."/>
            <person name="Li Z."/>
            <person name="Lohaus R."/>
            <person name="Hsiao Y.Y."/>
            <person name="Niu S.C."/>
            <person name="Wang J.Y."/>
            <person name="Lin Y.C."/>
            <person name="Xu Q."/>
            <person name="Chen L.J."/>
            <person name="Yoshida K."/>
            <person name="Fujiwara S."/>
            <person name="Wang Z.W."/>
            <person name="Zhang Y.Q."/>
            <person name="Mitsuda N."/>
            <person name="Wang M."/>
            <person name="Liu G.H."/>
            <person name="Pecoraro L."/>
            <person name="Huang H.X."/>
            <person name="Xiao X.J."/>
            <person name="Lin M."/>
            <person name="Wu X.Y."/>
            <person name="Wu W.L."/>
            <person name="Chen Y.Y."/>
            <person name="Chang S.B."/>
            <person name="Sakamoto S."/>
            <person name="Ohme-Takagi M."/>
            <person name="Yagi M."/>
            <person name="Zeng S.J."/>
            <person name="Shen C.Y."/>
            <person name="Yeh C.M."/>
            <person name="Luo Y.B."/>
            <person name="Tsai W.C."/>
            <person name="Van de Peer Y."/>
            <person name="Liu Z.J."/>
        </authorList>
    </citation>
    <scope>NUCLEOTIDE SEQUENCE [LARGE SCALE GENOMIC DNA]</scope>
    <source>
        <strain evidence="14">cv. Shenzhen</strain>
        <tissue evidence="13">Stem</tissue>
    </source>
</reference>
<keyword evidence="5 9" id="KW-0228">DNA excision</keyword>
<name>A0A2I0AEZ9_9ASPA</name>
<dbReference type="EMBL" id="KZ451984">
    <property type="protein sequence ID" value="PKA54129.1"/>
    <property type="molecule type" value="Genomic_DNA"/>
</dbReference>
<keyword evidence="4 9" id="KW-0227">DNA damage</keyword>
<evidence type="ECO:0000256" key="6">
    <source>
        <dbReference type="ARBA" id="ARBA00022881"/>
    </source>
</evidence>
<dbReference type="PANTHER" id="PTHR11081">
    <property type="entry name" value="FLAP ENDONUCLEASE FAMILY MEMBER"/>
    <property type="match status" value="1"/>
</dbReference>
<dbReference type="Pfam" id="PF00752">
    <property type="entry name" value="XPG_N"/>
    <property type="match status" value="1"/>
</dbReference>
<evidence type="ECO:0000256" key="8">
    <source>
        <dbReference type="ARBA" id="ARBA00023242"/>
    </source>
</evidence>
<dbReference type="CDD" id="cd09857">
    <property type="entry name" value="PIN_EXO1"/>
    <property type="match status" value="1"/>
</dbReference>
<proteinExistence type="inferred from homology"/>
<dbReference type="OrthoDB" id="26491at2759"/>
<accession>A0A2I0AEZ9</accession>
<dbReference type="GO" id="GO:0006281">
    <property type="term" value="P:DNA repair"/>
    <property type="evidence" value="ECO:0007669"/>
    <property type="project" value="UniProtKB-UniRule"/>
</dbReference>
<sequence length="421" mass="47749">MGIPNLLRFMKPFIEPIHVKKYSGRRVGIDAYSWLHKGAYSCSMELCLGSKSDGARRYLKYFMHHINLLRHYNITPVVVFDGGNIPCKSATELERNKRRETNLALAKEKMKEGDITTAVELFQVLKAVQITPSMAHQLIKILRSERIEIIVAPYEADAQLAYLSTLDADEGAIEAVITEDSDLIAYGCPAIIYKMDRYGNGEEFVMDRAFNTTSVKPLKPLEKKHKQALKGDLDILGPWARELPAVVATAIAEGRLNPLTMETFDNLGESERCSEISYKERWVDDNYVAVNDQLPLQCVPSSETTYTLNSNLFSEKEGINENYTDFTFNQEKYTREALALGRLIAPPRILQRVDKQVSRTELPNNNPFKRKSESGIQNEEKRRNVCEGSGESMSKVNSEVKNHKKAEKNEGGGILRFFQRL</sequence>
<dbReference type="InterPro" id="IPR006085">
    <property type="entry name" value="XPG_DNA_repair_N"/>
</dbReference>
<dbReference type="Pfam" id="PF00867">
    <property type="entry name" value="XPG_I"/>
    <property type="match status" value="1"/>
</dbReference>
<gene>
    <name evidence="13" type="primary">EXO1</name>
    <name evidence="13" type="ORF">AXF42_Ash018139</name>
</gene>
<evidence type="ECO:0000256" key="3">
    <source>
        <dbReference type="ARBA" id="ARBA00020324"/>
    </source>
</evidence>
<evidence type="ECO:0000256" key="4">
    <source>
        <dbReference type="ARBA" id="ARBA00022763"/>
    </source>
</evidence>
<comment type="function">
    <text evidence="9">5'-&gt;3' double-stranded DNA exonuclease which may also possess a cryptic 3'-&gt;5' double-stranded DNA exonuclease activity. Functions in DNA mismatch repair.</text>
</comment>
<keyword evidence="14" id="KW-1185">Reference proteome</keyword>
<keyword evidence="9" id="KW-0460">Magnesium</keyword>
<comment type="subcellular location">
    <subcellularLocation>
        <location evidence="1 9">Nucleus</location>
    </subcellularLocation>
</comment>
<keyword evidence="9 13" id="KW-0269">Exonuclease</keyword>
<dbReference type="GO" id="GO:0003677">
    <property type="term" value="F:DNA binding"/>
    <property type="evidence" value="ECO:0007669"/>
    <property type="project" value="UniProtKB-UniRule"/>
</dbReference>
<evidence type="ECO:0000256" key="2">
    <source>
        <dbReference type="ARBA" id="ARBA00010563"/>
    </source>
</evidence>
<comment type="similarity">
    <text evidence="2 9">Belongs to the XPG/RAD2 endonuclease family. EXO1 subfamily.</text>
</comment>
<dbReference type="FunFam" id="3.40.50.1010:FF:000002">
    <property type="entry name" value="Exonuclease 1, putative"/>
    <property type="match status" value="1"/>
</dbReference>
<keyword evidence="8 9" id="KW-0539">Nucleus</keyword>
<evidence type="ECO:0000313" key="14">
    <source>
        <dbReference type="Proteomes" id="UP000236161"/>
    </source>
</evidence>
<evidence type="ECO:0000256" key="1">
    <source>
        <dbReference type="ARBA" id="ARBA00004123"/>
    </source>
</evidence>
<feature type="compositionally biased region" description="Basic and acidic residues" evidence="10">
    <location>
        <begin position="370"/>
        <end position="385"/>
    </location>
</feature>
<keyword evidence="6 9" id="KW-0267">Excision nuclease</keyword>
<dbReference type="GO" id="GO:0005634">
    <property type="term" value="C:nucleus"/>
    <property type="evidence" value="ECO:0007669"/>
    <property type="project" value="UniProtKB-SubCell"/>
</dbReference>
<evidence type="ECO:0000256" key="10">
    <source>
        <dbReference type="SAM" id="MobiDB-lite"/>
    </source>
</evidence>
<feature type="domain" description="XPG-I" evidence="11">
    <location>
        <begin position="143"/>
        <end position="221"/>
    </location>
</feature>
<dbReference type="SMART" id="SM00484">
    <property type="entry name" value="XPGI"/>
    <property type="match status" value="1"/>
</dbReference>
<dbReference type="PANTHER" id="PTHR11081:SF8">
    <property type="entry name" value="EXONUCLEASE 1"/>
    <property type="match status" value="1"/>
</dbReference>
<keyword evidence="7 9" id="KW-0234">DNA repair</keyword>
<evidence type="ECO:0000313" key="13">
    <source>
        <dbReference type="EMBL" id="PKA54129.1"/>
    </source>
</evidence>
<dbReference type="InterPro" id="IPR006084">
    <property type="entry name" value="XPG/Rad2"/>
</dbReference>
<dbReference type="EC" id="3.1.-.-" evidence="9"/>
<keyword evidence="9" id="KW-0479">Metal-binding</keyword>
<comment type="cofactor">
    <cofactor evidence="9">
        <name>Mg(2+)</name>
        <dbReference type="ChEBI" id="CHEBI:18420"/>
    </cofactor>
    <text evidence="9">Binds 2 magnesium ions per subunit. They probably participate in the reaction catalyzed by the enzyme. May bind an additional third magnesium ion after substrate binding.</text>
</comment>
<dbReference type="InterPro" id="IPR029060">
    <property type="entry name" value="PIN-like_dom_sf"/>
</dbReference>
<dbReference type="InterPro" id="IPR006086">
    <property type="entry name" value="XPG-I_dom"/>
</dbReference>
<keyword evidence="9" id="KW-0540">Nuclease</keyword>
<dbReference type="SUPFAM" id="SSF88723">
    <property type="entry name" value="PIN domain-like"/>
    <property type="match status" value="1"/>
</dbReference>
<dbReference type="PRINTS" id="PR00853">
    <property type="entry name" value="XPGRADSUPER"/>
</dbReference>
<organism evidence="13 14">
    <name type="scientific">Apostasia shenzhenica</name>
    <dbReference type="NCBI Taxonomy" id="1088818"/>
    <lineage>
        <taxon>Eukaryota</taxon>
        <taxon>Viridiplantae</taxon>
        <taxon>Streptophyta</taxon>
        <taxon>Embryophyta</taxon>
        <taxon>Tracheophyta</taxon>
        <taxon>Spermatophyta</taxon>
        <taxon>Magnoliopsida</taxon>
        <taxon>Liliopsida</taxon>
        <taxon>Asparagales</taxon>
        <taxon>Orchidaceae</taxon>
        <taxon>Apostasioideae</taxon>
        <taxon>Apostasia</taxon>
    </lineage>
</organism>
<dbReference type="GO" id="GO:0035312">
    <property type="term" value="F:5'-3' DNA exonuclease activity"/>
    <property type="evidence" value="ECO:0007669"/>
    <property type="project" value="UniProtKB-UniRule"/>
</dbReference>
<evidence type="ECO:0000259" key="11">
    <source>
        <dbReference type="SMART" id="SM00484"/>
    </source>
</evidence>